<reference evidence="1 2" key="1">
    <citation type="submission" date="2024-10" db="EMBL/GenBank/DDBJ databases">
        <authorList>
            <person name="Kim D."/>
        </authorList>
    </citation>
    <scope>NUCLEOTIDE SEQUENCE [LARGE SCALE GENOMIC DNA]</scope>
    <source>
        <strain evidence="1">BH-2024</strain>
    </source>
</reference>
<evidence type="ECO:0000313" key="2">
    <source>
        <dbReference type="Proteomes" id="UP001620626"/>
    </source>
</evidence>
<accession>A0ABD2M2C5</accession>
<organism evidence="1 2">
    <name type="scientific">Heterodera trifolii</name>
    <dbReference type="NCBI Taxonomy" id="157864"/>
    <lineage>
        <taxon>Eukaryota</taxon>
        <taxon>Metazoa</taxon>
        <taxon>Ecdysozoa</taxon>
        <taxon>Nematoda</taxon>
        <taxon>Chromadorea</taxon>
        <taxon>Rhabditida</taxon>
        <taxon>Tylenchina</taxon>
        <taxon>Tylenchomorpha</taxon>
        <taxon>Tylenchoidea</taxon>
        <taxon>Heteroderidae</taxon>
        <taxon>Heteroderinae</taxon>
        <taxon>Heterodera</taxon>
    </lineage>
</organism>
<evidence type="ECO:0008006" key="3">
    <source>
        <dbReference type="Google" id="ProtNLM"/>
    </source>
</evidence>
<sequence length="279" mass="31673">MLFAESSPSFTIFSGTSPLEFDRWARKFTDLLDCNGRKWDYSEKVARLKACLDGEPRRIFDNLLPAHKATSSEAIQKIKDNLDTPQNKELTYQALSMCKQREGETVDEFSARLIPLIEATTADLTVSASEEVLCRAFLEKLNPNLKFLTRTLSGPVRRDFNILRMNAREAEMMHREIPKSIPAHLFPISEQQNPRFNNTELPNHPEGNFRTWAPTGSNREPIEDGTIALPEMTDDGITKPLKMTDAGMLDQFATTVRRLVTSRLNALNDVTNLPNHPRI</sequence>
<dbReference type="Proteomes" id="UP001620626">
    <property type="component" value="Unassembled WGS sequence"/>
</dbReference>
<gene>
    <name evidence="1" type="ORF">niasHT_006173</name>
</gene>
<comment type="caution">
    <text evidence="1">The sequence shown here is derived from an EMBL/GenBank/DDBJ whole genome shotgun (WGS) entry which is preliminary data.</text>
</comment>
<name>A0ABD2M2C5_9BILA</name>
<proteinExistence type="predicted"/>
<keyword evidence="2" id="KW-1185">Reference proteome</keyword>
<protein>
    <recommendedName>
        <fullName evidence="3">Retrotransposon gag domain-containing protein</fullName>
    </recommendedName>
</protein>
<evidence type="ECO:0000313" key="1">
    <source>
        <dbReference type="EMBL" id="KAL3121667.1"/>
    </source>
</evidence>
<dbReference type="AlphaFoldDB" id="A0ABD2M2C5"/>
<dbReference type="EMBL" id="JBICBT010000180">
    <property type="protein sequence ID" value="KAL3121667.1"/>
    <property type="molecule type" value="Genomic_DNA"/>
</dbReference>